<organism evidence="1 2">
    <name type="scientific">Elizabethkingia ursingii</name>
    <dbReference type="NCBI Taxonomy" id="1756150"/>
    <lineage>
        <taxon>Bacteria</taxon>
        <taxon>Pseudomonadati</taxon>
        <taxon>Bacteroidota</taxon>
        <taxon>Flavobacteriia</taxon>
        <taxon>Flavobacteriales</taxon>
        <taxon>Weeksellaceae</taxon>
        <taxon>Elizabethkingia</taxon>
    </lineage>
</organism>
<dbReference type="AlphaFoldDB" id="A0AAJ3NAS2"/>
<dbReference type="RefSeq" id="WP_078402613.1">
    <property type="nucleotide sequence ID" value="NZ_CP016377.1"/>
</dbReference>
<dbReference type="EMBL" id="MAIC01000016">
    <property type="protein sequence ID" value="OPB73606.1"/>
    <property type="molecule type" value="Genomic_DNA"/>
</dbReference>
<comment type="caution">
    <text evidence="1">The sequence shown here is derived from an EMBL/GenBank/DDBJ whole genome shotgun (WGS) entry which is preliminary data.</text>
</comment>
<name>A0AAJ3NAS2_9FLAO</name>
<evidence type="ECO:0000313" key="1">
    <source>
        <dbReference type="EMBL" id="OPB73606.1"/>
    </source>
</evidence>
<dbReference type="Proteomes" id="UP000190816">
    <property type="component" value="Unassembled WGS sequence"/>
</dbReference>
<reference evidence="1 2" key="1">
    <citation type="submission" date="2016-06" db="EMBL/GenBank/DDBJ databases">
        <authorList>
            <person name="Nicholson A.C."/>
        </authorList>
    </citation>
    <scope>NUCLEOTIDE SEQUENCE [LARGE SCALE GENOMIC DNA]</scope>
    <source>
        <strain evidence="1 2">G4123</strain>
    </source>
</reference>
<gene>
    <name evidence="1" type="ORF">BAY32_11225</name>
</gene>
<accession>A0AAJ3NAS2</accession>
<protein>
    <submittedName>
        <fullName evidence="1">Uncharacterized protein</fullName>
    </submittedName>
</protein>
<sequence length="70" mass="8045">MNEEQKETLGDITDRVNNLTGALEIPMPAEFQVTQLKSILPEVVQELRDLYKDVTGENPWETLESIEEKK</sequence>
<dbReference type="KEGG" id="ego:BBD34_04995"/>
<proteinExistence type="predicted"/>
<evidence type="ECO:0000313" key="2">
    <source>
        <dbReference type="Proteomes" id="UP000190816"/>
    </source>
</evidence>